<evidence type="ECO:0000256" key="1">
    <source>
        <dbReference type="ARBA" id="ARBA00009817"/>
    </source>
</evidence>
<dbReference type="InterPro" id="IPR011256">
    <property type="entry name" value="Reg_factor_effector_dom_sf"/>
</dbReference>
<dbReference type="PANTHER" id="PTHR11220">
    <property type="entry name" value="HEME-BINDING PROTEIN-RELATED"/>
    <property type="match status" value="1"/>
</dbReference>
<evidence type="ECO:0000313" key="2">
    <source>
        <dbReference type="EMBL" id="KAF5737447.1"/>
    </source>
</evidence>
<dbReference type="InParanoid" id="A0A7J7CTL9"/>
<sequence length="201" mass="22686">MDVVSETAKYVFPKRFENRNLEDALMAVPELGTVEDKVVSRKDEYEIRAIEPCYIVETTMPGTTGFNFNGASESFNVLAEYLFGKTQSDGQKIAMTTPVITKKAGKWQMSFVMPSKYGAKLPFLKDQSVRIKEVHKKTVAVIGSLPFQLQYVDKGRLSTFKSEHQVFLWAWANMGFVHVVPARKLDGPGLSSVHETLAWER</sequence>
<reference evidence="2 3" key="1">
    <citation type="journal article" date="2020" name="Nat. Commun.">
        <title>Genome of Tripterygium wilfordii and identification of cytochrome P450 involved in triptolide biosynthesis.</title>
        <authorList>
            <person name="Tu L."/>
            <person name="Su P."/>
            <person name="Zhang Z."/>
            <person name="Gao L."/>
            <person name="Wang J."/>
            <person name="Hu T."/>
            <person name="Zhou J."/>
            <person name="Zhang Y."/>
            <person name="Zhao Y."/>
            <person name="Liu Y."/>
            <person name="Song Y."/>
            <person name="Tong Y."/>
            <person name="Lu Y."/>
            <person name="Yang J."/>
            <person name="Xu C."/>
            <person name="Jia M."/>
            <person name="Peters R.J."/>
            <person name="Huang L."/>
            <person name="Gao W."/>
        </authorList>
    </citation>
    <scope>NUCLEOTIDE SEQUENCE [LARGE SCALE GENOMIC DNA]</scope>
    <source>
        <strain evidence="3">cv. XIE 37</strain>
        <tissue evidence="2">Leaf</tissue>
    </source>
</reference>
<keyword evidence="3" id="KW-1185">Reference proteome</keyword>
<gene>
    <name evidence="2" type="ORF">HS088_TW13G00328</name>
</gene>
<accession>A0A7J7CTL9</accession>
<dbReference type="SUPFAM" id="SSF55136">
    <property type="entry name" value="Probable bacterial effector-binding domain"/>
    <property type="match status" value="1"/>
</dbReference>
<comment type="similarity">
    <text evidence="1">Belongs to the HEBP family.</text>
</comment>
<dbReference type="PANTHER" id="PTHR11220:SF54">
    <property type="entry name" value="OS02G0533200 PROTEIN"/>
    <property type="match status" value="1"/>
</dbReference>
<dbReference type="Gene3D" id="3.20.80.10">
    <property type="entry name" value="Regulatory factor, effector binding domain"/>
    <property type="match status" value="1"/>
</dbReference>
<dbReference type="InterPro" id="IPR006917">
    <property type="entry name" value="SOUL_heme-bd"/>
</dbReference>
<comment type="caution">
    <text evidence="2">The sequence shown here is derived from an EMBL/GenBank/DDBJ whole genome shotgun (WGS) entry which is preliminary data.</text>
</comment>
<protein>
    <submittedName>
        <fullName evidence="2">Soul heme-binding family protein isoform 2</fullName>
    </submittedName>
</protein>
<evidence type="ECO:0000313" key="3">
    <source>
        <dbReference type="Proteomes" id="UP000593562"/>
    </source>
</evidence>
<proteinExistence type="inferred from homology"/>
<organism evidence="2 3">
    <name type="scientific">Tripterygium wilfordii</name>
    <name type="common">Thunder God vine</name>
    <dbReference type="NCBI Taxonomy" id="458696"/>
    <lineage>
        <taxon>Eukaryota</taxon>
        <taxon>Viridiplantae</taxon>
        <taxon>Streptophyta</taxon>
        <taxon>Embryophyta</taxon>
        <taxon>Tracheophyta</taxon>
        <taxon>Spermatophyta</taxon>
        <taxon>Magnoliopsida</taxon>
        <taxon>eudicotyledons</taxon>
        <taxon>Gunneridae</taxon>
        <taxon>Pentapetalae</taxon>
        <taxon>rosids</taxon>
        <taxon>fabids</taxon>
        <taxon>Celastrales</taxon>
        <taxon>Celastraceae</taxon>
        <taxon>Tripterygium</taxon>
    </lineage>
</organism>
<name>A0A7J7CTL9_TRIWF</name>
<dbReference type="AlphaFoldDB" id="A0A7J7CTL9"/>
<dbReference type="Pfam" id="PF04832">
    <property type="entry name" value="SOUL"/>
    <property type="match status" value="1"/>
</dbReference>
<dbReference type="Proteomes" id="UP000593562">
    <property type="component" value="Unassembled WGS sequence"/>
</dbReference>
<dbReference type="EMBL" id="JAAARO010000013">
    <property type="protein sequence ID" value="KAF5737447.1"/>
    <property type="molecule type" value="Genomic_DNA"/>
</dbReference>